<protein>
    <recommendedName>
        <fullName evidence="2">DUF3108 domain-containing protein</fullName>
    </recommendedName>
</protein>
<name>A0A501VZ29_9BACT</name>
<dbReference type="AlphaFoldDB" id="A0A501VZ29"/>
<dbReference type="InterPro" id="IPR049279">
    <property type="entry name" value="DUF3108-like"/>
</dbReference>
<feature type="chain" id="PRO_5021300801" description="DUF3108 domain-containing protein" evidence="1">
    <location>
        <begin position="23"/>
        <end position="238"/>
    </location>
</feature>
<feature type="domain" description="DUF3108" evidence="2">
    <location>
        <begin position="38"/>
        <end position="234"/>
    </location>
</feature>
<evidence type="ECO:0000259" key="2">
    <source>
        <dbReference type="Pfam" id="PF21347"/>
    </source>
</evidence>
<dbReference type="Gene3D" id="2.40.360.20">
    <property type="match status" value="1"/>
</dbReference>
<keyword evidence="1" id="KW-0732">Signal</keyword>
<proteinExistence type="predicted"/>
<feature type="signal peptide" evidence="1">
    <location>
        <begin position="1"/>
        <end position="22"/>
    </location>
</feature>
<dbReference type="OrthoDB" id="665223at2"/>
<gene>
    <name evidence="3" type="ORF">FJM65_16580</name>
</gene>
<dbReference type="EMBL" id="VFRQ01000010">
    <property type="protein sequence ID" value="TPE42679.1"/>
    <property type="molecule type" value="Genomic_DNA"/>
</dbReference>
<organism evidence="3 4">
    <name type="scientific">Pontibacter mangrovi</name>
    <dbReference type="NCBI Taxonomy" id="2589816"/>
    <lineage>
        <taxon>Bacteria</taxon>
        <taxon>Pseudomonadati</taxon>
        <taxon>Bacteroidota</taxon>
        <taxon>Cytophagia</taxon>
        <taxon>Cytophagales</taxon>
        <taxon>Hymenobacteraceae</taxon>
        <taxon>Pontibacter</taxon>
    </lineage>
</organism>
<sequence length="238" mass="27171">MPRKILLLLLCCLLLVATPMYAQTNCADYQLLRENAAYELLTYNQKDKQTGRVTYQVKDINRNDGKVEATIQSQVYDEKGEMATEGEFRIGCDNGSIWMDMQPMMNQTPMGDQQSMDMTMEGDKMLYPSNLQAGQKLEDGTMTMEMKGQGSAQSMMTMVMKITNRTVEAKEKVQVPAGSFDSYKIRYNTEMENRAMGMKMPGMRMETVEYYVPEIGVVRSENYRNGKLMSYSVLSKIK</sequence>
<evidence type="ECO:0000256" key="1">
    <source>
        <dbReference type="SAM" id="SignalP"/>
    </source>
</evidence>
<dbReference type="RefSeq" id="WP_140622705.1">
    <property type="nucleotide sequence ID" value="NZ_VFRQ01000010.1"/>
</dbReference>
<keyword evidence="4" id="KW-1185">Reference proteome</keyword>
<reference evidence="3 4" key="1">
    <citation type="submission" date="2019-06" db="EMBL/GenBank/DDBJ databases">
        <title>A novel bacterium of genus Pontibacter, isolated from marine sediment.</title>
        <authorList>
            <person name="Huang H."/>
            <person name="Mo K."/>
            <person name="Hu Y."/>
        </authorList>
    </citation>
    <scope>NUCLEOTIDE SEQUENCE [LARGE SCALE GENOMIC DNA]</scope>
    <source>
        <strain evidence="3 4">HB172049</strain>
    </source>
</reference>
<accession>A0A501VZ29</accession>
<evidence type="ECO:0000313" key="4">
    <source>
        <dbReference type="Proteomes" id="UP000316727"/>
    </source>
</evidence>
<dbReference type="Pfam" id="PF21347">
    <property type="entry name" value="DUF3108_like"/>
    <property type="match status" value="1"/>
</dbReference>
<evidence type="ECO:0000313" key="3">
    <source>
        <dbReference type="EMBL" id="TPE42679.1"/>
    </source>
</evidence>
<comment type="caution">
    <text evidence="3">The sequence shown here is derived from an EMBL/GenBank/DDBJ whole genome shotgun (WGS) entry which is preliminary data.</text>
</comment>
<dbReference type="Proteomes" id="UP000316727">
    <property type="component" value="Unassembled WGS sequence"/>
</dbReference>